<organism evidence="3 4">
    <name type="scientific">Luteolibacter soli</name>
    <dbReference type="NCBI Taxonomy" id="3135280"/>
    <lineage>
        <taxon>Bacteria</taxon>
        <taxon>Pseudomonadati</taxon>
        <taxon>Verrucomicrobiota</taxon>
        <taxon>Verrucomicrobiia</taxon>
        <taxon>Verrucomicrobiales</taxon>
        <taxon>Verrucomicrobiaceae</taxon>
        <taxon>Luteolibacter</taxon>
    </lineage>
</organism>
<reference evidence="3 4" key="1">
    <citation type="submission" date="2024-04" db="EMBL/GenBank/DDBJ databases">
        <title>Luteolibacter sp. isolated from soil.</title>
        <authorList>
            <person name="An J."/>
        </authorList>
    </citation>
    <scope>NUCLEOTIDE SEQUENCE [LARGE SCALE GENOMIC DNA]</scope>
    <source>
        <strain evidence="3 4">Y139</strain>
    </source>
</reference>
<evidence type="ECO:0000256" key="2">
    <source>
        <dbReference type="SAM" id="SignalP"/>
    </source>
</evidence>
<feature type="chain" id="PRO_5045806125" description="DUF4034 domain-containing protein" evidence="2">
    <location>
        <begin position="25"/>
        <end position="448"/>
    </location>
</feature>
<dbReference type="EMBL" id="JBBUKT010000005">
    <property type="protein sequence ID" value="MEK7951558.1"/>
    <property type="molecule type" value="Genomic_DNA"/>
</dbReference>
<gene>
    <name evidence="3" type="ORF">WKV53_13665</name>
</gene>
<proteinExistence type="predicted"/>
<evidence type="ECO:0008006" key="5">
    <source>
        <dbReference type="Google" id="ProtNLM"/>
    </source>
</evidence>
<protein>
    <recommendedName>
        <fullName evidence="5">DUF4034 domain-containing protein</fullName>
    </recommendedName>
</protein>
<sequence>MRRNKLIILVATHLAMVAIALLLARPGQGNESSNQDGNTASNSTGTTASNSDKGTSRQASRFKPSTSWKGGEFARAWKALPTAKLTTGERIQTQRELLKQWAEVDLAAAIDAALAEAWDSDNGNYYDPTGPLLQSLAEALAKDPAYSWDMLHGRQFDLGTGMLRFVWIRAVGQKDPIFLASKMGELSWRDREKAINACRMNLQAGSETATKLFETLSRLPEDVVSAEDLLTFSDGVTSPLSPEEFQQTILSLAGQNDRMAKLRAIQWGQMLSSKDPSEINAQLSAIPQALRWEVEWAAFTTPDVTGAGKNTNTLALAGLLVQDGAWDKLESRTTVSQLQSLASNGAAKEVADFATTLPVRKETTELFHRSVDHYLRENMDTARDWMAGLPAGEWRDRAYAEYSQQALNAHNNPEASRWALDQIGNPTFKGEAESWRSQWEKRTGWKQQ</sequence>
<evidence type="ECO:0000313" key="3">
    <source>
        <dbReference type="EMBL" id="MEK7951558.1"/>
    </source>
</evidence>
<evidence type="ECO:0000313" key="4">
    <source>
        <dbReference type="Proteomes" id="UP001371305"/>
    </source>
</evidence>
<dbReference type="Proteomes" id="UP001371305">
    <property type="component" value="Unassembled WGS sequence"/>
</dbReference>
<feature type="compositionally biased region" description="Polar residues" evidence="1">
    <location>
        <begin position="52"/>
        <end position="68"/>
    </location>
</feature>
<comment type="caution">
    <text evidence="3">The sequence shown here is derived from an EMBL/GenBank/DDBJ whole genome shotgun (WGS) entry which is preliminary data.</text>
</comment>
<keyword evidence="4" id="KW-1185">Reference proteome</keyword>
<dbReference type="RefSeq" id="WP_341405173.1">
    <property type="nucleotide sequence ID" value="NZ_JBBUKT010000005.1"/>
</dbReference>
<feature type="compositionally biased region" description="Low complexity" evidence="1">
    <location>
        <begin position="37"/>
        <end position="51"/>
    </location>
</feature>
<keyword evidence="2" id="KW-0732">Signal</keyword>
<accession>A0ABU9AVK4</accession>
<feature type="signal peptide" evidence="2">
    <location>
        <begin position="1"/>
        <end position="24"/>
    </location>
</feature>
<feature type="region of interest" description="Disordered" evidence="1">
    <location>
        <begin position="28"/>
        <end position="68"/>
    </location>
</feature>
<evidence type="ECO:0000256" key="1">
    <source>
        <dbReference type="SAM" id="MobiDB-lite"/>
    </source>
</evidence>
<name>A0ABU9AVK4_9BACT</name>